<evidence type="ECO:0000256" key="1">
    <source>
        <dbReference type="SAM" id="MobiDB-lite"/>
    </source>
</evidence>
<sequence length="318" mass="35686">MRTVADSDSATSESDVENSYNTDNEVKIDSASESDSDNVDDTSSEVVVIAIFSINKVQFVGSDSIGIMINDPSVIVHTGETFMYSSLWNIRANFSTRNREDRVKALSLLLILMCGDIETCPGPIRCSSCEKSIRRTQSSIKCNDCQREFHLKCFGESNKDGVCLRCNMASTEFDTQTGRGLLDLPILHEIHMFTLSETHLNEENSHYILADISEFKLAYRNRPNGTLGGVAAFISDRVQWIRRHDLEHPELECLWIEVLIKNAKSILVGTIYKPPAGSKFLSKDFPDYFDDMLSTVAAENKELILMGDLNCNCIKKKQ</sequence>
<gene>
    <name evidence="2" type="ORF">PACLA_8A073049</name>
</gene>
<dbReference type="AlphaFoldDB" id="A0A7D9H7G9"/>
<feature type="compositionally biased region" description="Polar residues" evidence="1">
    <location>
        <begin position="1"/>
        <end position="23"/>
    </location>
</feature>
<evidence type="ECO:0000313" key="2">
    <source>
        <dbReference type="EMBL" id="CAB3977558.1"/>
    </source>
</evidence>
<name>A0A7D9H7G9_PARCT</name>
<proteinExistence type="predicted"/>
<dbReference type="EMBL" id="CACRXK020000054">
    <property type="protein sequence ID" value="CAB3977558.1"/>
    <property type="molecule type" value="Genomic_DNA"/>
</dbReference>
<dbReference type="Gene3D" id="3.60.10.10">
    <property type="entry name" value="Endonuclease/exonuclease/phosphatase"/>
    <property type="match status" value="1"/>
</dbReference>
<dbReference type="CDD" id="cd15489">
    <property type="entry name" value="PHD_SF"/>
    <property type="match status" value="1"/>
</dbReference>
<organism evidence="2 3">
    <name type="scientific">Paramuricea clavata</name>
    <name type="common">Red gorgonian</name>
    <name type="synonym">Violescent sea-whip</name>
    <dbReference type="NCBI Taxonomy" id="317549"/>
    <lineage>
        <taxon>Eukaryota</taxon>
        <taxon>Metazoa</taxon>
        <taxon>Cnidaria</taxon>
        <taxon>Anthozoa</taxon>
        <taxon>Octocorallia</taxon>
        <taxon>Malacalcyonacea</taxon>
        <taxon>Plexauridae</taxon>
        <taxon>Paramuricea</taxon>
    </lineage>
</organism>
<accession>A0A7D9H7G9</accession>
<reference evidence="2" key="1">
    <citation type="submission" date="2020-04" db="EMBL/GenBank/DDBJ databases">
        <authorList>
            <person name="Alioto T."/>
            <person name="Alioto T."/>
            <person name="Gomez Garrido J."/>
        </authorList>
    </citation>
    <scope>NUCLEOTIDE SEQUENCE</scope>
    <source>
        <strain evidence="2">A484AB</strain>
    </source>
</reference>
<comment type="caution">
    <text evidence="2">The sequence shown here is derived from an EMBL/GenBank/DDBJ whole genome shotgun (WGS) entry which is preliminary data.</text>
</comment>
<dbReference type="InterPro" id="IPR036691">
    <property type="entry name" value="Endo/exonu/phosph_ase_sf"/>
</dbReference>
<dbReference type="Proteomes" id="UP001152795">
    <property type="component" value="Unassembled WGS sequence"/>
</dbReference>
<dbReference type="SUPFAM" id="SSF56219">
    <property type="entry name" value="DNase I-like"/>
    <property type="match status" value="1"/>
</dbReference>
<protein>
    <submittedName>
        <fullName evidence="2">Uncharacterized protein</fullName>
    </submittedName>
</protein>
<feature type="region of interest" description="Disordered" evidence="1">
    <location>
        <begin position="1"/>
        <end position="39"/>
    </location>
</feature>
<keyword evidence="3" id="KW-1185">Reference proteome</keyword>
<evidence type="ECO:0000313" key="3">
    <source>
        <dbReference type="Proteomes" id="UP001152795"/>
    </source>
</evidence>